<feature type="compositionally biased region" description="Polar residues" evidence="1">
    <location>
        <begin position="144"/>
        <end position="163"/>
    </location>
</feature>
<protein>
    <submittedName>
        <fullName evidence="2">Uncharacterized protein</fullName>
    </submittedName>
</protein>
<feature type="region of interest" description="Disordered" evidence="1">
    <location>
        <begin position="807"/>
        <end position="831"/>
    </location>
</feature>
<accession>A0A813M9P8</accession>
<sequence>MRAANSQIPTHDLRCNLLLHNTNTEISSDGVNEDTVRKGRLLLDSIPNTIELNKDIDDQSVPPVRSIIKNTRFALSDEKDETDEVKFDDNILKIEEREIISPRKVITTTITEEYRRIQRQIIEEFDESILTVESNEEVCRDSDYSSTQERSNTQQISVPSVSINDDSPYGLLSECYSGYSYIRSDFLIPTESPFISNVSSLQSTTDEAYESEPTTTSLHSPTISSSAVPTNYVHPDLEHEFQYPSPPPPVPDRRLKPAHLRPAPPPTKPRTIKQQQKQKGSNPYSKIKTSKTSPLTAIQHLIALPSNDSSISSARTLSSRHYCGSLPLANETKTPITTTTNGKIDEIPKDNSKTFNHSNLPMNNDQTPQIIFTKSSTSSLNQSTPKRLSASYSEETMNGLDIQIPVPIIDKHDSTTKQNRNRMSTPSSSKQTEGTTRSRPVSENVSSSLPIYRSHIQKRHINLGRYYDGMMRAANSQIPTHDLRCNLLLHNTNTEISSDGVNEETVRKGRLLLDSIPNTIELEKDIDDQSVPPVRSIIKNTRFALSNEKDEVDEVKFDDNILKIEEREIVSPRKVITTTITEEYRRIQRQIIEEFDESILTIESNEEVCRDSDYSSTQERSNTQQISVPSVSINDDSPYGLLSECYSGYSYTRSDFLIPTESPFISNVSSLQSTTDEAYESEPTTTSLHSPTTSSSAAQTNYIHPDLEHEFQYPSPPPPVPDRRLKPAHLRPAPPPTKPRTIKQQQKQKDSNPYSKIKTSKTSPLTAIQHLIALPSNDSSISSARTLSSRHYCGSLPLANETKTSITTTNGKTDEIPKDNSKTFNHSNLPMHNDQTPQIIFTKSSTSSLNQSTPQRLSASYSEETTNGLDIQIPVPIIDKHDSTTKQNRNRMSTPSSSKQSEGTTRSRPVSENIERFSVYETSV</sequence>
<feature type="compositionally biased region" description="Polar residues" evidence="1">
    <location>
        <begin position="272"/>
        <end position="284"/>
    </location>
</feature>
<feature type="compositionally biased region" description="Polar residues" evidence="1">
    <location>
        <begin position="885"/>
        <end position="910"/>
    </location>
</feature>
<dbReference type="EMBL" id="CAJNOE010000003">
    <property type="protein sequence ID" value="CAF0714824.1"/>
    <property type="molecule type" value="Genomic_DNA"/>
</dbReference>
<feature type="region of interest" description="Disordered" evidence="1">
    <location>
        <begin position="413"/>
        <end position="450"/>
    </location>
</feature>
<feature type="compositionally biased region" description="Polar residues" evidence="1">
    <location>
        <begin position="205"/>
        <end position="229"/>
    </location>
</feature>
<comment type="caution">
    <text evidence="2">The sequence shown here is derived from an EMBL/GenBank/DDBJ whole genome shotgun (WGS) entry which is preliminary data.</text>
</comment>
<evidence type="ECO:0000313" key="2">
    <source>
        <dbReference type="EMBL" id="CAF0714824.1"/>
    </source>
</evidence>
<feature type="region of interest" description="Disordered" evidence="1">
    <location>
        <begin position="205"/>
        <end position="290"/>
    </location>
</feature>
<organism evidence="2 3">
    <name type="scientific">Adineta steineri</name>
    <dbReference type="NCBI Taxonomy" id="433720"/>
    <lineage>
        <taxon>Eukaryota</taxon>
        <taxon>Metazoa</taxon>
        <taxon>Spiralia</taxon>
        <taxon>Gnathifera</taxon>
        <taxon>Rotifera</taxon>
        <taxon>Eurotatoria</taxon>
        <taxon>Bdelloidea</taxon>
        <taxon>Adinetida</taxon>
        <taxon>Adinetidae</taxon>
        <taxon>Adineta</taxon>
    </lineage>
</organism>
<evidence type="ECO:0000313" key="3">
    <source>
        <dbReference type="Proteomes" id="UP000663860"/>
    </source>
</evidence>
<feature type="compositionally biased region" description="Polar residues" evidence="1">
    <location>
        <begin position="845"/>
        <end position="869"/>
    </location>
</feature>
<feature type="compositionally biased region" description="Polar residues" evidence="1">
    <location>
        <begin position="614"/>
        <end position="633"/>
    </location>
</feature>
<dbReference type="Proteomes" id="UP000663860">
    <property type="component" value="Unassembled WGS sequence"/>
</dbReference>
<gene>
    <name evidence="2" type="ORF">IZO911_LOCUS799</name>
</gene>
<feature type="region of interest" description="Disordered" evidence="1">
    <location>
        <begin position="675"/>
        <end position="762"/>
    </location>
</feature>
<feature type="compositionally biased region" description="Polar residues" evidence="1">
    <location>
        <begin position="416"/>
        <end position="449"/>
    </location>
</feature>
<feature type="region of interest" description="Disordered" evidence="1">
    <location>
        <begin position="610"/>
        <end position="633"/>
    </location>
</feature>
<evidence type="ECO:0000256" key="1">
    <source>
        <dbReference type="SAM" id="MobiDB-lite"/>
    </source>
</evidence>
<feature type="compositionally biased region" description="Basic and acidic residues" evidence="1">
    <location>
        <begin position="812"/>
        <end position="821"/>
    </location>
</feature>
<feature type="compositionally biased region" description="Low complexity" evidence="1">
    <location>
        <begin position="681"/>
        <end position="696"/>
    </location>
</feature>
<feature type="region of interest" description="Disordered" evidence="1">
    <location>
        <begin position="845"/>
        <end position="924"/>
    </location>
</feature>
<name>A0A813M9P8_9BILA</name>
<reference evidence="2" key="1">
    <citation type="submission" date="2021-02" db="EMBL/GenBank/DDBJ databases">
        <authorList>
            <person name="Nowell W R."/>
        </authorList>
    </citation>
    <scope>NUCLEOTIDE SEQUENCE</scope>
</reference>
<feature type="compositionally biased region" description="Polar residues" evidence="1">
    <location>
        <begin position="822"/>
        <end position="831"/>
    </location>
</feature>
<proteinExistence type="predicted"/>
<dbReference type="AlphaFoldDB" id="A0A813M9P8"/>
<feature type="region of interest" description="Disordered" evidence="1">
    <location>
        <begin position="140"/>
        <end position="163"/>
    </location>
</feature>